<evidence type="ECO:0000256" key="2">
    <source>
        <dbReference type="SAM" id="Phobius"/>
    </source>
</evidence>
<comment type="caution">
    <text evidence="3">The sequence shown here is derived from an EMBL/GenBank/DDBJ whole genome shotgun (WGS) entry which is preliminary data.</text>
</comment>
<evidence type="ECO:0000256" key="1">
    <source>
        <dbReference type="SAM" id="MobiDB-lite"/>
    </source>
</evidence>
<keyword evidence="2" id="KW-0472">Membrane</keyword>
<reference evidence="3" key="1">
    <citation type="journal article" date="2015" name="Nature">
        <title>Complex archaea that bridge the gap between prokaryotes and eukaryotes.</title>
        <authorList>
            <person name="Spang A."/>
            <person name="Saw J.H."/>
            <person name="Jorgensen S.L."/>
            <person name="Zaremba-Niedzwiedzka K."/>
            <person name="Martijn J."/>
            <person name="Lind A.E."/>
            <person name="van Eijk R."/>
            <person name="Schleper C."/>
            <person name="Guy L."/>
            <person name="Ettema T.J."/>
        </authorList>
    </citation>
    <scope>NUCLEOTIDE SEQUENCE</scope>
</reference>
<sequence length="374" mass="39596">MKHVRPIGELLRKRAISLIEGVLYLVVALAIIVGGIVFFQQANFNRQVNSVAGMMTSVSSYLLAQTKEVSNTSADSEFVTGDATTYAIRSGAIQSDMVDRAQGAPDTEVIRMPWGGIVTLQEAAARHNGRRMPVIAMRMNDLPTGACMRLGHKNANGTSMIGGRVFALGVEENNIHDDNLDWVSGDLRYIARAGEDTDMAALAEACKGGKRDLIAFYDVSGVPDDLPAVYDVSDPDGDGESPNNNPDSDSNTGGDEGGSDGGGDGSGDGSGGDGDSSGGGTGGDGDAFCPPSNWSWNAARSEYTVPGIQLFHKDSRHGNTVVSLNDPGTTTKLRVPAVSTSDLFEFSRSRGSRTYWNFVRHIERGDLVPPGDNC</sequence>
<feature type="compositionally biased region" description="Low complexity" evidence="1">
    <location>
        <begin position="241"/>
        <end position="253"/>
    </location>
</feature>
<keyword evidence="2" id="KW-0812">Transmembrane</keyword>
<evidence type="ECO:0000313" key="3">
    <source>
        <dbReference type="EMBL" id="KKO08584.1"/>
    </source>
</evidence>
<proteinExistence type="predicted"/>
<protein>
    <submittedName>
        <fullName evidence="3">Uncharacterized protein</fullName>
    </submittedName>
</protein>
<accession>A0A0F9YUU0</accession>
<dbReference type="EMBL" id="LAZR01000009">
    <property type="protein sequence ID" value="KKO08584.1"/>
    <property type="molecule type" value="Genomic_DNA"/>
</dbReference>
<dbReference type="AlphaFoldDB" id="A0A0F9YUU0"/>
<keyword evidence="2" id="KW-1133">Transmembrane helix</keyword>
<feature type="compositionally biased region" description="Gly residues" evidence="1">
    <location>
        <begin position="254"/>
        <end position="285"/>
    </location>
</feature>
<feature type="transmembrane region" description="Helical" evidence="2">
    <location>
        <begin position="21"/>
        <end position="39"/>
    </location>
</feature>
<gene>
    <name evidence="3" type="ORF">LCGC14_0045240</name>
</gene>
<organism evidence="3">
    <name type="scientific">marine sediment metagenome</name>
    <dbReference type="NCBI Taxonomy" id="412755"/>
    <lineage>
        <taxon>unclassified sequences</taxon>
        <taxon>metagenomes</taxon>
        <taxon>ecological metagenomes</taxon>
    </lineage>
</organism>
<feature type="region of interest" description="Disordered" evidence="1">
    <location>
        <begin position="225"/>
        <end position="289"/>
    </location>
</feature>
<dbReference type="Gene3D" id="3.30.1690.10">
    <property type="entry name" value="TcpA-like pilin"/>
    <property type="match status" value="1"/>
</dbReference>
<name>A0A0F9YUU0_9ZZZZ</name>